<feature type="repeat" description="ANK" evidence="3">
    <location>
        <begin position="305"/>
        <end position="337"/>
    </location>
</feature>
<dbReference type="PANTHER" id="PTHR24171:SF10">
    <property type="entry name" value="ANKYRIN REPEAT DOMAIN-CONTAINING PROTEIN 29-LIKE"/>
    <property type="match status" value="1"/>
</dbReference>
<dbReference type="PANTHER" id="PTHR24171">
    <property type="entry name" value="ANKYRIN REPEAT DOMAIN-CONTAINING PROTEIN 39-RELATED"/>
    <property type="match status" value="1"/>
</dbReference>
<evidence type="ECO:0000256" key="3">
    <source>
        <dbReference type="PROSITE-ProRule" id="PRU00023"/>
    </source>
</evidence>
<dbReference type="AlphaFoldDB" id="D8LP32"/>
<feature type="repeat" description="ANK" evidence="3">
    <location>
        <begin position="57"/>
        <end position="89"/>
    </location>
</feature>
<dbReference type="InterPro" id="IPR002110">
    <property type="entry name" value="Ankyrin_rpt"/>
</dbReference>
<dbReference type="InterPro" id="IPR036770">
    <property type="entry name" value="Ankyrin_rpt-contain_sf"/>
</dbReference>
<keyword evidence="5" id="KW-1185">Reference proteome</keyword>
<accession>D8LP32</accession>
<dbReference type="Pfam" id="PF12796">
    <property type="entry name" value="Ank_2"/>
    <property type="match status" value="3"/>
</dbReference>
<dbReference type="SUPFAM" id="SSF48403">
    <property type="entry name" value="Ankyrin repeat"/>
    <property type="match status" value="2"/>
</dbReference>
<dbReference type="PROSITE" id="PS50088">
    <property type="entry name" value="ANK_REPEAT"/>
    <property type="match status" value="6"/>
</dbReference>
<dbReference type="Gene3D" id="1.25.40.20">
    <property type="entry name" value="Ankyrin repeat-containing domain"/>
    <property type="match status" value="3"/>
</dbReference>
<dbReference type="PRINTS" id="PR01415">
    <property type="entry name" value="ANKYRIN"/>
</dbReference>
<evidence type="ECO:0000256" key="2">
    <source>
        <dbReference type="ARBA" id="ARBA00023043"/>
    </source>
</evidence>
<dbReference type="PROSITE" id="PS50297">
    <property type="entry name" value="ANK_REP_REGION"/>
    <property type="match status" value="6"/>
</dbReference>
<evidence type="ECO:0000256" key="1">
    <source>
        <dbReference type="ARBA" id="ARBA00022737"/>
    </source>
</evidence>
<gene>
    <name evidence="4" type="ORF">Esi_0052_0056</name>
</gene>
<dbReference type="STRING" id="2880.D8LP32"/>
<protein>
    <submittedName>
        <fullName evidence="4">Ankyrin 2,3/unc44</fullName>
    </submittedName>
</protein>
<feature type="repeat" description="ANK" evidence="3">
    <location>
        <begin position="232"/>
        <end position="270"/>
    </location>
</feature>
<feature type="repeat" description="ANK" evidence="3">
    <location>
        <begin position="122"/>
        <end position="158"/>
    </location>
</feature>
<feature type="repeat" description="ANK" evidence="3">
    <location>
        <begin position="271"/>
        <end position="304"/>
    </location>
</feature>
<dbReference type="OMA" id="IDAMDIK"/>
<dbReference type="OrthoDB" id="59416at2759"/>
<keyword evidence="1" id="KW-0677">Repeat</keyword>
<dbReference type="InParanoid" id="D8LP32"/>
<keyword evidence="2 3" id="KW-0040">ANK repeat</keyword>
<dbReference type="SMART" id="SM00248">
    <property type="entry name" value="ANK"/>
    <property type="match status" value="11"/>
</dbReference>
<feature type="repeat" description="ANK" evidence="3">
    <location>
        <begin position="338"/>
        <end position="370"/>
    </location>
</feature>
<name>D8LP32_ECTSI</name>
<evidence type="ECO:0000313" key="5">
    <source>
        <dbReference type="Proteomes" id="UP000002630"/>
    </source>
</evidence>
<evidence type="ECO:0000313" key="4">
    <source>
        <dbReference type="EMBL" id="CBN80303.1"/>
    </source>
</evidence>
<dbReference type="EMBL" id="FN649741">
    <property type="protein sequence ID" value="CBN80303.1"/>
    <property type="molecule type" value="Genomic_DNA"/>
</dbReference>
<sequence>MLPSRGEKEITMSGGLTNYPSGDYNELHRAVAEGRIKKILARLGLGVDDINAPSKTKGETPLTIASAHGYDRVTTLLLDRGADTERVTPSRGWTALFFSIPYPDVTRVLLESGANNGAKSLCGSTPLHFAIRGEIGDACLEVAEILLEFGADANAKDNQKQSPLHLLAHKGRPAKGRVEAAKLLVKFRANIDAMDIKGCTPLMNTCVYVTGLVALAEMLVAESASLDAQNMFGSTPLHLLASGDKVCGNELLEIAKLLIEKGANIEAIDRNGSTPLHLASMFVGNIGLVKLLLDRGADPAARDITGETPLHLAGFAGSFCTMSVLIAAGAKVNPRDQRGETPLFKAASRGHLVAVKILLHAKASALLPSSDGDAIIYPLEIAAALGHTDIVGELVQRVGVDGCGGPSGGAHALALAAKDKRVDVMLILLKTGVVDTGEALSESVNEFACMKSLVQQRLGDSDYLDRYGRCAESIKGAGEQATSDQLNMMRAVQRLLLRAEAVTAISWRWSTGTDAAAPTTKTTTAATPALTAMMPLLRRRAVRRGFALRAMLRCAPTLYFLRESF</sequence>
<proteinExistence type="predicted"/>
<reference evidence="4 5" key="1">
    <citation type="journal article" date="2010" name="Nature">
        <title>The Ectocarpus genome and the independent evolution of multicellularity in brown algae.</title>
        <authorList>
            <person name="Cock J.M."/>
            <person name="Sterck L."/>
            <person name="Rouze P."/>
            <person name="Scornet D."/>
            <person name="Allen A.E."/>
            <person name="Amoutzias G."/>
            <person name="Anthouard V."/>
            <person name="Artiguenave F."/>
            <person name="Aury J.M."/>
            <person name="Badger J.H."/>
            <person name="Beszteri B."/>
            <person name="Billiau K."/>
            <person name="Bonnet E."/>
            <person name="Bothwell J.H."/>
            <person name="Bowler C."/>
            <person name="Boyen C."/>
            <person name="Brownlee C."/>
            <person name="Carrano C.J."/>
            <person name="Charrier B."/>
            <person name="Cho G.Y."/>
            <person name="Coelho S.M."/>
            <person name="Collen J."/>
            <person name="Corre E."/>
            <person name="Da Silva C."/>
            <person name="Delage L."/>
            <person name="Delaroque N."/>
            <person name="Dittami S.M."/>
            <person name="Doulbeau S."/>
            <person name="Elias M."/>
            <person name="Farnham G."/>
            <person name="Gachon C.M."/>
            <person name="Gschloessl B."/>
            <person name="Heesch S."/>
            <person name="Jabbari K."/>
            <person name="Jubin C."/>
            <person name="Kawai H."/>
            <person name="Kimura K."/>
            <person name="Kloareg B."/>
            <person name="Kupper F.C."/>
            <person name="Lang D."/>
            <person name="Le Bail A."/>
            <person name="Leblanc C."/>
            <person name="Lerouge P."/>
            <person name="Lohr M."/>
            <person name="Lopez P.J."/>
            <person name="Martens C."/>
            <person name="Maumus F."/>
            <person name="Michel G."/>
            <person name="Miranda-Saavedra D."/>
            <person name="Morales J."/>
            <person name="Moreau H."/>
            <person name="Motomura T."/>
            <person name="Nagasato C."/>
            <person name="Napoli C.A."/>
            <person name="Nelson D.R."/>
            <person name="Nyvall-Collen P."/>
            <person name="Peters A.F."/>
            <person name="Pommier C."/>
            <person name="Potin P."/>
            <person name="Poulain J."/>
            <person name="Quesneville H."/>
            <person name="Read B."/>
            <person name="Rensing S.A."/>
            <person name="Ritter A."/>
            <person name="Rousvoal S."/>
            <person name="Samanta M."/>
            <person name="Samson G."/>
            <person name="Schroeder D.C."/>
            <person name="Segurens B."/>
            <person name="Strittmatter M."/>
            <person name="Tonon T."/>
            <person name="Tregear J.W."/>
            <person name="Valentin K."/>
            <person name="von Dassow P."/>
            <person name="Yamagishi T."/>
            <person name="Van de Peer Y."/>
            <person name="Wincker P."/>
        </authorList>
    </citation>
    <scope>NUCLEOTIDE SEQUENCE [LARGE SCALE GENOMIC DNA]</scope>
    <source>
        <strain evidence="5">Ec32 / CCAP1310/4</strain>
    </source>
</reference>
<dbReference type="Pfam" id="PF00023">
    <property type="entry name" value="Ank"/>
    <property type="match status" value="1"/>
</dbReference>
<dbReference type="EMBL" id="FN648730">
    <property type="protein sequence ID" value="CBN80303.1"/>
    <property type="molecule type" value="Genomic_DNA"/>
</dbReference>
<organism evidence="4 5">
    <name type="scientific">Ectocarpus siliculosus</name>
    <name type="common">Brown alga</name>
    <name type="synonym">Conferva siliculosa</name>
    <dbReference type="NCBI Taxonomy" id="2880"/>
    <lineage>
        <taxon>Eukaryota</taxon>
        <taxon>Sar</taxon>
        <taxon>Stramenopiles</taxon>
        <taxon>Ochrophyta</taxon>
        <taxon>PX clade</taxon>
        <taxon>Phaeophyceae</taxon>
        <taxon>Ectocarpales</taxon>
        <taxon>Ectocarpaceae</taxon>
        <taxon>Ectocarpus</taxon>
    </lineage>
</organism>
<dbReference type="Proteomes" id="UP000002630">
    <property type="component" value="Linkage Group LG16"/>
</dbReference>
<dbReference type="eggNOG" id="KOG4177">
    <property type="taxonomic scope" value="Eukaryota"/>
</dbReference>